<protein>
    <submittedName>
        <fullName evidence="1">6682_t:CDS:1</fullName>
    </submittedName>
</protein>
<accession>A0ACA9PYP3</accession>
<feature type="non-terminal residue" evidence="1">
    <location>
        <position position="1"/>
    </location>
</feature>
<organism evidence="1 2">
    <name type="scientific">Scutellospora calospora</name>
    <dbReference type="NCBI Taxonomy" id="85575"/>
    <lineage>
        <taxon>Eukaryota</taxon>
        <taxon>Fungi</taxon>
        <taxon>Fungi incertae sedis</taxon>
        <taxon>Mucoromycota</taxon>
        <taxon>Glomeromycotina</taxon>
        <taxon>Glomeromycetes</taxon>
        <taxon>Diversisporales</taxon>
        <taxon>Gigasporaceae</taxon>
        <taxon>Scutellospora</taxon>
    </lineage>
</organism>
<dbReference type="Proteomes" id="UP000789860">
    <property type="component" value="Unassembled WGS sequence"/>
</dbReference>
<sequence length="165" mass="19153">DSIGFQSLDKATGLAKHLTRIVIGPTLNPEQNSEQDSKCDSFMVLSIRPFFEDNDAQLIWDYLVMSDHLKKKGLKEDDWKDLTLEECEITDTKPHAYGIDNYSVDLSEKKGSELKEYLSKEPWAVHPAEKILDTYVKERLQFPRYVIYLDEERQKKLLIGNNTIQ</sequence>
<evidence type="ECO:0000313" key="2">
    <source>
        <dbReference type="Proteomes" id="UP000789860"/>
    </source>
</evidence>
<name>A0ACA9PYP3_9GLOM</name>
<keyword evidence="2" id="KW-1185">Reference proteome</keyword>
<evidence type="ECO:0000313" key="1">
    <source>
        <dbReference type="EMBL" id="CAG8725862.1"/>
    </source>
</evidence>
<proteinExistence type="predicted"/>
<comment type="caution">
    <text evidence="1">The sequence shown here is derived from an EMBL/GenBank/DDBJ whole genome shotgun (WGS) entry which is preliminary data.</text>
</comment>
<feature type="non-terminal residue" evidence="1">
    <location>
        <position position="165"/>
    </location>
</feature>
<gene>
    <name evidence="1" type="ORF">SCALOS_LOCUS11428</name>
</gene>
<reference evidence="1" key="1">
    <citation type="submission" date="2021-06" db="EMBL/GenBank/DDBJ databases">
        <authorList>
            <person name="Kallberg Y."/>
            <person name="Tangrot J."/>
            <person name="Rosling A."/>
        </authorList>
    </citation>
    <scope>NUCLEOTIDE SEQUENCE</scope>
    <source>
        <strain evidence="1">AU212A</strain>
    </source>
</reference>
<dbReference type="EMBL" id="CAJVPM010049801">
    <property type="protein sequence ID" value="CAG8725862.1"/>
    <property type="molecule type" value="Genomic_DNA"/>
</dbReference>